<evidence type="ECO:0000256" key="3">
    <source>
        <dbReference type="ARBA" id="ARBA00008704"/>
    </source>
</evidence>
<keyword evidence="14" id="KW-0576">Peroxisome</keyword>
<comment type="pathway">
    <text evidence="2">Protein modification; protein ubiquitination.</text>
</comment>
<dbReference type="STRING" id="1353009.A0A1Y2IT80"/>
<evidence type="ECO:0000256" key="2">
    <source>
        <dbReference type="ARBA" id="ARBA00004906"/>
    </source>
</evidence>
<comment type="subcellular location">
    <subcellularLocation>
        <location evidence="1">Peroxisome membrane</location>
        <topology evidence="1">Multi-pass membrane protein</topology>
    </subcellularLocation>
</comment>
<evidence type="ECO:0000256" key="16">
    <source>
        <dbReference type="ARBA" id="ARBA00034438"/>
    </source>
</evidence>
<dbReference type="PANTHER" id="PTHR48178:SF1">
    <property type="entry name" value="PEROXISOME BIOGENESIS FACTOR 2"/>
    <property type="match status" value="1"/>
</dbReference>
<evidence type="ECO:0000256" key="11">
    <source>
        <dbReference type="ARBA" id="ARBA00022927"/>
    </source>
</evidence>
<dbReference type="GO" id="GO:0005778">
    <property type="term" value="C:peroxisomal membrane"/>
    <property type="evidence" value="ECO:0007669"/>
    <property type="project" value="UniProtKB-SubCell"/>
</dbReference>
<dbReference type="GO" id="GO:0008270">
    <property type="term" value="F:zinc ion binding"/>
    <property type="evidence" value="ECO:0007669"/>
    <property type="project" value="UniProtKB-KW"/>
</dbReference>
<evidence type="ECO:0000256" key="17">
    <source>
        <dbReference type="ARBA" id="ARBA00034523"/>
    </source>
</evidence>
<evidence type="ECO:0000256" key="7">
    <source>
        <dbReference type="ARBA" id="ARBA00022723"/>
    </source>
</evidence>
<protein>
    <recommendedName>
        <fullName evidence="17">RING-type E3 ubiquitin transferase (cysteine targeting)</fullName>
        <ecNumber evidence="17">2.3.2.36</ecNumber>
    </recommendedName>
    <alternativeName>
        <fullName evidence="15">Peroxin-2</fullName>
    </alternativeName>
</protein>
<dbReference type="SUPFAM" id="SSF57850">
    <property type="entry name" value="RING/U-box"/>
    <property type="match status" value="1"/>
</dbReference>
<keyword evidence="4" id="KW-0813">Transport</keyword>
<evidence type="ECO:0000256" key="1">
    <source>
        <dbReference type="ARBA" id="ARBA00004585"/>
    </source>
</evidence>
<evidence type="ECO:0000256" key="8">
    <source>
        <dbReference type="ARBA" id="ARBA00022771"/>
    </source>
</evidence>
<dbReference type="AlphaFoldDB" id="A0A1Y2IT80"/>
<keyword evidence="9" id="KW-0833">Ubl conjugation pathway</keyword>
<dbReference type="SMART" id="SM00184">
    <property type="entry name" value="RING"/>
    <property type="match status" value="1"/>
</dbReference>
<keyword evidence="13" id="KW-0472">Membrane</keyword>
<dbReference type="InterPro" id="IPR006845">
    <property type="entry name" value="Pex_N"/>
</dbReference>
<keyword evidence="10" id="KW-0862">Zinc</keyword>
<dbReference type="Proteomes" id="UP000193067">
    <property type="component" value="Unassembled WGS sequence"/>
</dbReference>
<comment type="similarity">
    <text evidence="3">Belongs to the pex2/pex10/pex12 family.</text>
</comment>
<keyword evidence="21" id="KW-1185">Reference proteome</keyword>
<evidence type="ECO:0000313" key="21">
    <source>
        <dbReference type="Proteomes" id="UP000193067"/>
    </source>
</evidence>
<organism evidence="20 21">
    <name type="scientific">Trametes coccinea (strain BRFM310)</name>
    <name type="common">Pycnoporus coccineus</name>
    <dbReference type="NCBI Taxonomy" id="1353009"/>
    <lineage>
        <taxon>Eukaryota</taxon>
        <taxon>Fungi</taxon>
        <taxon>Dikarya</taxon>
        <taxon>Basidiomycota</taxon>
        <taxon>Agaricomycotina</taxon>
        <taxon>Agaricomycetes</taxon>
        <taxon>Polyporales</taxon>
        <taxon>Polyporaceae</taxon>
        <taxon>Trametes</taxon>
    </lineage>
</organism>
<gene>
    <name evidence="20" type="ORF">PYCCODRAFT_1387222</name>
</gene>
<evidence type="ECO:0000259" key="19">
    <source>
        <dbReference type="SMART" id="SM00184"/>
    </source>
</evidence>
<sequence>MSSASPLNPQQSWQNAWNDARHRIPLLEAEVGAAPSPRARITRVGKVDAELLDAELVQLLKEPLAKALGLANSTLKAQLEPELALLIHIVLYKFSVWDQGASYGAKLQGLKYLSPKATSRFMSPSGLSASTLLVHSTLTILVPYAHNRLRAHALSNAWPDAPSSDRRRRAWELLTRVESLHGLAALLNFIFFLWNGRYRTLSDRLLGLRLVAARRHFQREVSYEFMNRQMVWHAFTEFILFLLPLINTRALRRQLSSMTSRLTLASVLPAPLRPLIGASGEEKVEPKARRGKYWMLPEEQCAICAENASTNFADPANALQSMTAVSPYATVAAISESGEGDPDQPPQFPIQTPYITSCGHVYCYYCLTERMMRTADEHSGVGPKGTQWECLRCSEGVIAADRLEAQAEGPDYMSGVDDEEEDTMSRMSFEFGSEDVDTEFTDLSGSMGSYTDNDSGMSSE</sequence>
<keyword evidence="6" id="KW-0812">Transmembrane</keyword>
<keyword evidence="12" id="KW-1133">Transmembrane helix</keyword>
<keyword evidence="7" id="KW-0479">Metal-binding</keyword>
<dbReference type="PANTHER" id="PTHR48178">
    <property type="entry name" value="PEROXISOME BIOGENESIS FACTOR 2"/>
    <property type="match status" value="1"/>
</dbReference>
<keyword evidence="5" id="KW-0808">Transferase</keyword>
<reference evidence="20 21" key="1">
    <citation type="journal article" date="2015" name="Biotechnol. Biofuels">
        <title>Enhanced degradation of softwood versus hardwood by the white-rot fungus Pycnoporus coccineus.</title>
        <authorList>
            <person name="Couturier M."/>
            <person name="Navarro D."/>
            <person name="Chevret D."/>
            <person name="Henrissat B."/>
            <person name="Piumi F."/>
            <person name="Ruiz-Duenas F.J."/>
            <person name="Martinez A.T."/>
            <person name="Grigoriev I.V."/>
            <person name="Riley R."/>
            <person name="Lipzen A."/>
            <person name="Berrin J.G."/>
            <person name="Master E.R."/>
            <person name="Rosso M.N."/>
        </authorList>
    </citation>
    <scope>NUCLEOTIDE SEQUENCE [LARGE SCALE GENOMIC DNA]</scope>
    <source>
        <strain evidence="20 21">BRFM310</strain>
    </source>
</reference>
<evidence type="ECO:0000256" key="5">
    <source>
        <dbReference type="ARBA" id="ARBA00022679"/>
    </source>
</evidence>
<comment type="catalytic activity">
    <reaction evidence="16">
        <text>[E2 ubiquitin-conjugating enzyme]-S-ubiquitinyl-L-cysteine + [acceptor protein]-L-cysteine = [E2 ubiquitin-conjugating enzyme]-L-cysteine + [acceptor protein]-S-ubiquitinyl-L-cysteine.</text>
        <dbReference type="EC" id="2.3.2.36"/>
    </reaction>
</comment>
<dbReference type="EC" id="2.3.2.36" evidence="17"/>
<evidence type="ECO:0000256" key="4">
    <source>
        <dbReference type="ARBA" id="ARBA00022448"/>
    </source>
</evidence>
<name>A0A1Y2IT80_TRAC3</name>
<evidence type="ECO:0000256" key="15">
    <source>
        <dbReference type="ARBA" id="ARBA00032511"/>
    </source>
</evidence>
<feature type="compositionally biased region" description="Polar residues" evidence="18">
    <location>
        <begin position="441"/>
        <end position="460"/>
    </location>
</feature>
<dbReference type="GO" id="GO:0016562">
    <property type="term" value="P:protein import into peroxisome matrix, receptor recycling"/>
    <property type="evidence" value="ECO:0007669"/>
    <property type="project" value="UniProtKB-ARBA"/>
</dbReference>
<dbReference type="PROSITE" id="PS00518">
    <property type="entry name" value="ZF_RING_1"/>
    <property type="match status" value="1"/>
</dbReference>
<evidence type="ECO:0000256" key="6">
    <source>
        <dbReference type="ARBA" id="ARBA00022692"/>
    </source>
</evidence>
<keyword evidence="11" id="KW-0653">Protein transport</keyword>
<dbReference type="InterPro" id="IPR025654">
    <property type="entry name" value="PEX2/10"/>
</dbReference>
<evidence type="ECO:0000256" key="10">
    <source>
        <dbReference type="ARBA" id="ARBA00022833"/>
    </source>
</evidence>
<evidence type="ECO:0000256" key="9">
    <source>
        <dbReference type="ARBA" id="ARBA00022786"/>
    </source>
</evidence>
<evidence type="ECO:0000256" key="12">
    <source>
        <dbReference type="ARBA" id="ARBA00022989"/>
    </source>
</evidence>
<dbReference type="GO" id="GO:0016567">
    <property type="term" value="P:protein ubiquitination"/>
    <property type="evidence" value="ECO:0007669"/>
    <property type="project" value="UniProtKB-ARBA"/>
</dbReference>
<evidence type="ECO:0000313" key="20">
    <source>
        <dbReference type="EMBL" id="OSD04308.1"/>
    </source>
</evidence>
<dbReference type="GO" id="GO:0061630">
    <property type="term" value="F:ubiquitin protein ligase activity"/>
    <property type="evidence" value="ECO:0007669"/>
    <property type="project" value="UniProtKB-EC"/>
</dbReference>
<dbReference type="OrthoDB" id="1701437at2759"/>
<evidence type="ECO:0000256" key="18">
    <source>
        <dbReference type="SAM" id="MobiDB-lite"/>
    </source>
</evidence>
<accession>A0A1Y2IT80</accession>
<feature type="domain" description="RING-type" evidence="19">
    <location>
        <begin position="301"/>
        <end position="393"/>
    </location>
</feature>
<evidence type="ECO:0000256" key="14">
    <source>
        <dbReference type="ARBA" id="ARBA00023140"/>
    </source>
</evidence>
<dbReference type="Pfam" id="PF04757">
    <property type="entry name" value="Pex2_Pex12"/>
    <property type="match status" value="1"/>
</dbReference>
<proteinExistence type="inferred from homology"/>
<feature type="region of interest" description="Disordered" evidence="18">
    <location>
        <begin position="431"/>
        <end position="460"/>
    </location>
</feature>
<dbReference type="InterPro" id="IPR017907">
    <property type="entry name" value="Znf_RING_CS"/>
</dbReference>
<dbReference type="EMBL" id="KZ084097">
    <property type="protein sequence ID" value="OSD04308.1"/>
    <property type="molecule type" value="Genomic_DNA"/>
</dbReference>
<evidence type="ECO:0000256" key="13">
    <source>
        <dbReference type="ARBA" id="ARBA00023136"/>
    </source>
</evidence>
<keyword evidence="8" id="KW-0863">Zinc-finger</keyword>
<dbReference type="InterPro" id="IPR001841">
    <property type="entry name" value="Znf_RING"/>
</dbReference>